<dbReference type="EMBL" id="MLYV02000834">
    <property type="protein sequence ID" value="PSR76803.1"/>
    <property type="molecule type" value="Genomic_DNA"/>
</dbReference>
<dbReference type="GO" id="GO:0005634">
    <property type="term" value="C:nucleus"/>
    <property type="evidence" value="ECO:0007669"/>
    <property type="project" value="TreeGrafter"/>
</dbReference>
<evidence type="ECO:0000256" key="3">
    <source>
        <dbReference type="ARBA" id="ARBA00022840"/>
    </source>
</evidence>
<dbReference type="PROSITE" id="PS51192">
    <property type="entry name" value="HELICASE_ATP_BIND_1"/>
    <property type="match status" value="1"/>
</dbReference>
<evidence type="ECO:0000256" key="1">
    <source>
        <dbReference type="ARBA" id="ARBA00022741"/>
    </source>
</evidence>
<evidence type="ECO:0000256" key="4">
    <source>
        <dbReference type="SAM" id="MobiDB-lite"/>
    </source>
</evidence>
<dbReference type="InterPro" id="IPR027417">
    <property type="entry name" value="P-loop_NTPase"/>
</dbReference>
<name>A0A2R6NUC3_9APHY</name>
<reference evidence="6 7" key="1">
    <citation type="submission" date="2018-02" db="EMBL/GenBank/DDBJ databases">
        <title>Genome sequence of the basidiomycete white-rot fungus Phlebia centrifuga.</title>
        <authorList>
            <person name="Granchi Z."/>
            <person name="Peng M."/>
            <person name="de Vries R.P."/>
            <person name="Hilden K."/>
            <person name="Makela M.R."/>
            <person name="Grigoriev I."/>
            <person name="Riley R."/>
        </authorList>
    </citation>
    <scope>NUCLEOTIDE SEQUENCE [LARGE SCALE GENOMIC DNA]</scope>
    <source>
        <strain evidence="6 7">FBCC195</strain>
    </source>
</reference>
<gene>
    <name evidence="6" type="ORF">PHLCEN_2v8184</name>
</gene>
<comment type="caution">
    <text evidence="6">The sequence shown here is derived from an EMBL/GenBank/DDBJ whole genome shotgun (WGS) entry which is preliminary data.</text>
</comment>
<dbReference type="GO" id="GO:0008094">
    <property type="term" value="F:ATP-dependent activity, acting on DNA"/>
    <property type="evidence" value="ECO:0007669"/>
    <property type="project" value="TreeGrafter"/>
</dbReference>
<sequence length="351" mass="39056">MATKTVAPKKTSRLLAALDNPESLFDDDPDIIRLTGQKRGLDASELDVSGSKKRRVKGLGIRQASPAVAGSSSANTIWNSLNSQSPPPDRPPRAAGPSVTGSFALRYDQESMIRKIDIGGQDQALRMAEFVTKTIDNASHGLTVQAAMENLGLQEDDMGLGKTVQMIACMAMNMPSPDERHRGTLIVVPAALLTQWKDEIESKTNGLFTVHLQHGKEKFKSLARLQEKDVVITTYQTLNMDFAVPADVESDEEMEWLIENGGLLARMKWYRVITDESQFIRNRGTRSSKAVAMLRAKYRWCLTGTPVTNTLADIYGLLRFGHFRPWNHWDDFNNYIAKTQLEDAPLAGTYK</sequence>
<dbReference type="InterPro" id="IPR000330">
    <property type="entry name" value="SNF2_N"/>
</dbReference>
<dbReference type="InterPro" id="IPR014001">
    <property type="entry name" value="Helicase_ATP-bd"/>
</dbReference>
<evidence type="ECO:0000313" key="6">
    <source>
        <dbReference type="EMBL" id="PSR76803.1"/>
    </source>
</evidence>
<dbReference type="GO" id="GO:0005524">
    <property type="term" value="F:ATP binding"/>
    <property type="evidence" value="ECO:0007669"/>
    <property type="project" value="UniProtKB-KW"/>
</dbReference>
<dbReference type="Gene3D" id="3.40.50.10810">
    <property type="entry name" value="Tandem AAA-ATPase domain"/>
    <property type="match status" value="1"/>
</dbReference>
<evidence type="ECO:0000259" key="5">
    <source>
        <dbReference type="PROSITE" id="PS51192"/>
    </source>
</evidence>
<dbReference type="Pfam" id="PF00176">
    <property type="entry name" value="SNF2-rel_dom"/>
    <property type="match status" value="1"/>
</dbReference>
<dbReference type="CDD" id="cd18008">
    <property type="entry name" value="DEXDc_SHPRH-like"/>
    <property type="match status" value="1"/>
</dbReference>
<keyword evidence="2" id="KW-0378">Hydrolase</keyword>
<dbReference type="PANTHER" id="PTHR45626">
    <property type="entry name" value="TRANSCRIPTION TERMINATION FACTOR 2-RELATED"/>
    <property type="match status" value="1"/>
</dbReference>
<dbReference type="SUPFAM" id="SSF52540">
    <property type="entry name" value="P-loop containing nucleoside triphosphate hydrolases"/>
    <property type="match status" value="1"/>
</dbReference>
<dbReference type="GO" id="GO:0016787">
    <property type="term" value="F:hydrolase activity"/>
    <property type="evidence" value="ECO:0007669"/>
    <property type="project" value="UniProtKB-KW"/>
</dbReference>
<keyword evidence="7" id="KW-1185">Reference proteome</keyword>
<dbReference type="InterPro" id="IPR038718">
    <property type="entry name" value="SNF2-like_sf"/>
</dbReference>
<accession>A0A2R6NUC3</accession>
<dbReference type="SMART" id="SM00487">
    <property type="entry name" value="DEXDc"/>
    <property type="match status" value="1"/>
</dbReference>
<dbReference type="OrthoDB" id="423559at2759"/>
<feature type="domain" description="Helicase ATP-binding" evidence="5">
    <location>
        <begin position="143"/>
        <end position="324"/>
    </location>
</feature>
<feature type="region of interest" description="Disordered" evidence="4">
    <location>
        <begin position="57"/>
        <end position="100"/>
    </location>
</feature>
<dbReference type="InterPro" id="IPR050628">
    <property type="entry name" value="SNF2_RAD54_helicase_TF"/>
</dbReference>
<dbReference type="STRING" id="98765.A0A2R6NUC3"/>
<evidence type="ECO:0000256" key="2">
    <source>
        <dbReference type="ARBA" id="ARBA00022801"/>
    </source>
</evidence>
<feature type="compositionally biased region" description="Polar residues" evidence="4">
    <location>
        <begin position="70"/>
        <end position="84"/>
    </location>
</feature>
<organism evidence="6 7">
    <name type="scientific">Hermanssonia centrifuga</name>
    <dbReference type="NCBI Taxonomy" id="98765"/>
    <lineage>
        <taxon>Eukaryota</taxon>
        <taxon>Fungi</taxon>
        <taxon>Dikarya</taxon>
        <taxon>Basidiomycota</taxon>
        <taxon>Agaricomycotina</taxon>
        <taxon>Agaricomycetes</taxon>
        <taxon>Polyporales</taxon>
        <taxon>Meruliaceae</taxon>
        <taxon>Hermanssonia</taxon>
    </lineage>
</organism>
<keyword evidence="1" id="KW-0547">Nucleotide-binding</keyword>
<protein>
    <recommendedName>
        <fullName evidence="5">Helicase ATP-binding domain-containing protein</fullName>
    </recommendedName>
</protein>
<dbReference type="GO" id="GO:0000724">
    <property type="term" value="P:double-strand break repair via homologous recombination"/>
    <property type="evidence" value="ECO:0007669"/>
    <property type="project" value="TreeGrafter"/>
</dbReference>
<dbReference type="Proteomes" id="UP000186601">
    <property type="component" value="Unassembled WGS sequence"/>
</dbReference>
<dbReference type="PANTHER" id="PTHR45626:SF16">
    <property type="entry name" value="ATP-DEPENDENT HELICASE ULS1"/>
    <property type="match status" value="1"/>
</dbReference>
<keyword evidence="3" id="KW-0067">ATP-binding</keyword>
<dbReference type="AlphaFoldDB" id="A0A2R6NUC3"/>
<evidence type="ECO:0000313" key="7">
    <source>
        <dbReference type="Proteomes" id="UP000186601"/>
    </source>
</evidence>
<dbReference type="GO" id="GO:0005737">
    <property type="term" value="C:cytoplasm"/>
    <property type="evidence" value="ECO:0007669"/>
    <property type="project" value="TreeGrafter"/>
</dbReference>
<proteinExistence type="predicted"/>